<dbReference type="Pfam" id="PF06782">
    <property type="entry name" value="UPF0236"/>
    <property type="match status" value="1"/>
</dbReference>
<accession>A0A6L5Y4Z7</accession>
<proteinExistence type="inferred from homology"/>
<dbReference type="InterPro" id="IPR009620">
    <property type="entry name" value="UPF0236"/>
</dbReference>
<organism evidence="2 3">
    <name type="scientific">Hornefia butyriciproducens</name>
    <dbReference type="NCBI Taxonomy" id="2652293"/>
    <lineage>
        <taxon>Bacteria</taxon>
        <taxon>Bacillati</taxon>
        <taxon>Bacillota</taxon>
        <taxon>Clostridia</taxon>
        <taxon>Peptostreptococcales</taxon>
        <taxon>Anaerovoracaceae</taxon>
        <taxon>Hornefia</taxon>
    </lineage>
</organism>
<comment type="caution">
    <text evidence="2">The sequence shown here is derived from an EMBL/GenBank/DDBJ whole genome shotgun (WGS) entry which is preliminary data.</text>
</comment>
<sequence>MQVPEKQPDEKRSPEVLHIYADEDHVHMQKPKKERGKGNQIVPLVTVSEGIEKVSERRNRTIRPMHFVDEEFNGKQLWESVEGYISKAYDTEALKHIYVHGDGGKRKVRSVMYSPNDSAGIRWDGAGKD</sequence>
<dbReference type="Proteomes" id="UP000474676">
    <property type="component" value="Unassembled WGS sequence"/>
</dbReference>
<dbReference type="AlphaFoldDB" id="A0A6L5Y4Z7"/>
<evidence type="ECO:0000313" key="3">
    <source>
        <dbReference type="Proteomes" id="UP000474676"/>
    </source>
</evidence>
<keyword evidence="3" id="KW-1185">Reference proteome</keyword>
<name>A0A6L5Y4Z7_9FIRM</name>
<dbReference type="EMBL" id="VUMZ01000004">
    <property type="protein sequence ID" value="MST51693.1"/>
    <property type="molecule type" value="Genomic_DNA"/>
</dbReference>
<protein>
    <submittedName>
        <fullName evidence="2">Uncharacterized protein</fullName>
    </submittedName>
</protein>
<gene>
    <name evidence="2" type="ORF">FYJ64_05130</name>
</gene>
<evidence type="ECO:0000313" key="2">
    <source>
        <dbReference type="EMBL" id="MST51693.1"/>
    </source>
</evidence>
<reference evidence="2 3" key="1">
    <citation type="submission" date="2019-08" db="EMBL/GenBank/DDBJ databases">
        <title>In-depth cultivation of the pig gut microbiome towards novel bacterial diversity and tailored functional studies.</title>
        <authorList>
            <person name="Wylensek D."/>
            <person name="Hitch T.C.A."/>
            <person name="Clavel T."/>
        </authorList>
    </citation>
    <scope>NUCLEOTIDE SEQUENCE [LARGE SCALE GENOMIC DNA]</scope>
    <source>
        <strain evidence="2 3">WCA-MUC-591-APC-3H</strain>
    </source>
</reference>
<evidence type="ECO:0000256" key="1">
    <source>
        <dbReference type="ARBA" id="ARBA00006539"/>
    </source>
</evidence>
<comment type="similarity">
    <text evidence="1">Belongs to the UPF0236 family.</text>
</comment>